<dbReference type="Proteomes" id="UP000008461">
    <property type="component" value="Chromosome"/>
</dbReference>
<dbReference type="GO" id="GO:0016020">
    <property type="term" value="C:membrane"/>
    <property type="evidence" value="ECO:0007669"/>
    <property type="project" value="InterPro"/>
</dbReference>
<organism evidence="1 2">
    <name type="scientific">Haliscomenobacter hydrossis (strain ATCC 27775 / DSM 1100 / LMG 10767 / O)</name>
    <dbReference type="NCBI Taxonomy" id="760192"/>
    <lineage>
        <taxon>Bacteria</taxon>
        <taxon>Pseudomonadati</taxon>
        <taxon>Bacteroidota</taxon>
        <taxon>Saprospiria</taxon>
        <taxon>Saprospirales</taxon>
        <taxon>Haliscomenobacteraceae</taxon>
        <taxon>Haliscomenobacter</taxon>
    </lineage>
</organism>
<protein>
    <submittedName>
        <fullName evidence="1">Uncharacterized protein</fullName>
    </submittedName>
</protein>
<name>F4KUV5_HALH1</name>
<dbReference type="EMBL" id="CP002691">
    <property type="protein sequence ID" value="AEE48131.1"/>
    <property type="molecule type" value="Genomic_DNA"/>
</dbReference>
<dbReference type="STRING" id="760192.Halhy_0218"/>
<reference evidence="1 2" key="1">
    <citation type="journal article" date="2011" name="Stand. Genomic Sci.">
        <title>Complete genome sequence of Haliscomenobacter hydrossis type strain (O).</title>
        <authorList>
            <consortium name="US DOE Joint Genome Institute (JGI-PGF)"/>
            <person name="Daligault H."/>
            <person name="Lapidus A."/>
            <person name="Zeytun A."/>
            <person name="Nolan M."/>
            <person name="Lucas S."/>
            <person name="Del Rio T.G."/>
            <person name="Tice H."/>
            <person name="Cheng J.F."/>
            <person name="Tapia R."/>
            <person name="Han C."/>
            <person name="Goodwin L."/>
            <person name="Pitluck S."/>
            <person name="Liolios K."/>
            <person name="Pagani I."/>
            <person name="Ivanova N."/>
            <person name="Huntemann M."/>
            <person name="Mavromatis K."/>
            <person name="Mikhailova N."/>
            <person name="Pati A."/>
            <person name="Chen A."/>
            <person name="Palaniappan K."/>
            <person name="Land M."/>
            <person name="Hauser L."/>
            <person name="Brambilla E.M."/>
            <person name="Rohde M."/>
            <person name="Verbarg S."/>
            <person name="Goker M."/>
            <person name="Bristow J."/>
            <person name="Eisen J.A."/>
            <person name="Markowitz V."/>
            <person name="Hugenholtz P."/>
            <person name="Kyrpides N.C."/>
            <person name="Klenk H.P."/>
            <person name="Woyke T."/>
        </authorList>
    </citation>
    <scope>NUCLEOTIDE SEQUENCE [LARGE SCALE GENOMIC DNA]</scope>
    <source>
        <strain evidence="2">ATCC 27775 / DSM 1100 / LMG 10767 / O</strain>
    </source>
</reference>
<dbReference type="HOGENOM" id="CLU_1014766_0_0_10"/>
<sequence length="274" mass="29572">MIELIKNVVQLAQSIQSQDILLAQTPAIPQHVGAFIQNVAPEAQDDIDATNKFISAYRQAKSSIDTAIAAWRGGSDEARTQALNQLQGLSTFVQSATSANTKVFQDLSSFKQAFSADEEQLGGVLNQINAQISAIQAGIQDQQNTLAQEKATLALISVNPITYWIYEGASLLTTSQTLEQAIILANTQMNAYAQTYYNLQHASAITQQLSSSVQSLINSSQNLSNSTSIIGGQITQLVDTVMNASATNEEAVVFQAYWATFDGQVNDLDVFINS</sequence>
<keyword evidence="2" id="KW-1185">Reference proteome</keyword>
<accession>F4KUV5</accession>
<dbReference type="KEGG" id="hhy:Halhy_0218"/>
<dbReference type="InterPro" id="IPR008414">
    <property type="entry name" value="HBL"/>
</dbReference>
<dbReference type="Pfam" id="PF05791">
    <property type="entry name" value="Bacillus_HBL"/>
    <property type="match status" value="1"/>
</dbReference>
<gene>
    <name evidence="1" type="ordered locus">Halhy_0218</name>
</gene>
<reference key="2">
    <citation type="submission" date="2011-04" db="EMBL/GenBank/DDBJ databases">
        <title>Complete sequence of chromosome of Haliscomenobacter hydrossis DSM 1100.</title>
        <authorList>
            <consortium name="US DOE Joint Genome Institute (JGI-PGF)"/>
            <person name="Lucas S."/>
            <person name="Han J."/>
            <person name="Lapidus A."/>
            <person name="Bruce D."/>
            <person name="Goodwin L."/>
            <person name="Pitluck S."/>
            <person name="Peters L."/>
            <person name="Kyrpides N."/>
            <person name="Mavromatis K."/>
            <person name="Ivanova N."/>
            <person name="Ovchinnikova G."/>
            <person name="Pagani I."/>
            <person name="Daligault H."/>
            <person name="Detter J.C."/>
            <person name="Han C."/>
            <person name="Land M."/>
            <person name="Hauser L."/>
            <person name="Markowitz V."/>
            <person name="Cheng J.-F."/>
            <person name="Hugenholtz P."/>
            <person name="Woyke T."/>
            <person name="Wu D."/>
            <person name="Verbarg S."/>
            <person name="Frueling A."/>
            <person name="Brambilla E."/>
            <person name="Klenk H.-P."/>
            <person name="Eisen J.A."/>
        </authorList>
    </citation>
    <scope>NUCLEOTIDE SEQUENCE</scope>
    <source>
        <strain>DSM 1100</strain>
    </source>
</reference>
<evidence type="ECO:0000313" key="1">
    <source>
        <dbReference type="EMBL" id="AEE48131.1"/>
    </source>
</evidence>
<evidence type="ECO:0000313" key="2">
    <source>
        <dbReference type="Proteomes" id="UP000008461"/>
    </source>
</evidence>
<dbReference type="RefSeq" id="WP_013762695.1">
    <property type="nucleotide sequence ID" value="NC_015510.1"/>
</dbReference>
<proteinExistence type="predicted"/>
<dbReference type="SUPFAM" id="SSF58100">
    <property type="entry name" value="Bacterial hemolysins"/>
    <property type="match status" value="1"/>
</dbReference>
<dbReference type="AlphaFoldDB" id="F4KUV5"/>
<dbReference type="Gene3D" id="1.20.1170.10">
    <property type="match status" value="1"/>
</dbReference>